<dbReference type="EMBL" id="PJNI01000005">
    <property type="protein sequence ID" value="PKR81243.1"/>
    <property type="molecule type" value="Genomic_DNA"/>
</dbReference>
<dbReference type="AlphaFoldDB" id="A0A2I0R3T6"/>
<evidence type="ECO:0008006" key="3">
    <source>
        <dbReference type="Google" id="ProtNLM"/>
    </source>
</evidence>
<dbReference type="Proteomes" id="UP000236654">
    <property type="component" value="Unassembled WGS sequence"/>
</dbReference>
<comment type="caution">
    <text evidence="1">The sequence shown here is derived from an EMBL/GenBank/DDBJ whole genome shotgun (WGS) entry which is preliminary data.</text>
</comment>
<keyword evidence="2" id="KW-1185">Reference proteome</keyword>
<proteinExistence type="predicted"/>
<evidence type="ECO:0000313" key="2">
    <source>
        <dbReference type="Proteomes" id="UP000236654"/>
    </source>
</evidence>
<evidence type="ECO:0000313" key="1">
    <source>
        <dbReference type="EMBL" id="PKR81243.1"/>
    </source>
</evidence>
<sequence length="241" mass="27501">MLNTNHVNAQRDATKAVATPYVSVQYGLNWTGGDLADRYGLTNAIGSHAGYKTKRNWIYGIDGNFFFGNDVNIPGLLQNLKDEAGQIINTSGEKSIVLYFNRGFNVNLSVSKILPILNPNPNSGVMIQLTAGYLWHKLRIETQEDEVPQLQGDYLKGYDRLTIGLNTSQFLGYSYMADRGILNFYAGAYFQQGFTKNQRDVFWDHPNEKVDKDLRIEQMIGFKVGWLIPIYKRQPKDYYYN</sequence>
<accession>A0A2I0R3T6</accession>
<organism evidence="1 2">
    <name type="scientific">Brumimicrobium salinarum</name>
    <dbReference type="NCBI Taxonomy" id="2058658"/>
    <lineage>
        <taxon>Bacteria</taxon>
        <taxon>Pseudomonadati</taxon>
        <taxon>Bacteroidota</taxon>
        <taxon>Flavobacteriia</taxon>
        <taxon>Flavobacteriales</taxon>
        <taxon>Crocinitomicaceae</taxon>
        <taxon>Brumimicrobium</taxon>
    </lineage>
</organism>
<name>A0A2I0R3T6_9FLAO</name>
<reference evidence="1 2" key="1">
    <citation type="submission" date="2017-12" db="EMBL/GenBank/DDBJ databases">
        <title>The draft genome sequence of Brumimicrobium saltpan LHR20.</title>
        <authorList>
            <person name="Do Z.-J."/>
            <person name="Luo H.-R."/>
        </authorList>
    </citation>
    <scope>NUCLEOTIDE SEQUENCE [LARGE SCALE GENOMIC DNA]</scope>
    <source>
        <strain evidence="1 2">LHR20</strain>
    </source>
</reference>
<protein>
    <recommendedName>
        <fullName evidence="3">Outer membrane protein beta-barrel domain-containing protein</fullName>
    </recommendedName>
</protein>
<gene>
    <name evidence="1" type="ORF">CW751_06560</name>
</gene>